<keyword evidence="2" id="KW-1185">Reference proteome</keyword>
<accession>A0A1T4V7Z5</accession>
<dbReference type="STRING" id="83771.SAMN02910357_01810"/>
<dbReference type="Proteomes" id="UP000242432">
    <property type="component" value="Unassembled WGS sequence"/>
</dbReference>
<name>A0A1T4V7Z5_9GAMM</name>
<dbReference type="AlphaFoldDB" id="A0A1T4V7Z5"/>
<proteinExistence type="predicted"/>
<gene>
    <name evidence="1" type="ORF">SAMN02745213_01022</name>
</gene>
<evidence type="ECO:0000313" key="1">
    <source>
        <dbReference type="EMBL" id="SKA61090.1"/>
    </source>
</evidence>
<sequence>MSSKNTTLYFVDAYSPNEGDSSLFLEYGILRWSENKSERPEVYVHTYLQPQYNYNRIHWSEAASKMQISRDFIESKGDLPAIEDMIEADYLKRKNVVCFDASKEPFVSLLRNSEHVFSIVDVFADIYSDDEKAQSCTTLSRMCDYVGLIPDDNRNTNYTPLLKRLHQMAALWSFLEELLLNPKRRKSISAGGIQPSFIWPLPETKDVWFENDPKSFKDLSDKEITDFFSSNLADRLDWFEMNMYACDWLFNRQQRPTARELAGQKELAEFIFQKILSFRMQIWILIFYSQFFHKKEDSLTIAKNRGDFSVLRPAGIESFTNFIIDNLDLFLSSDQKASLIASLINQSLHENDTVPFEHYDFDLLRKKDRTAPEGPRLYFSSSPERGSAADCYKEIRDATGRSIYRRFEIKGRGKERNAHIENVRHHVNEIIREASNPFSDIWMTPALKLWIQYITGINFTDIVRPQKMNDPESLNSARITLRKIIERESSPYLEKLYANLNECGELISQENTDIPSKGFNFQGISIEVMIVPSSKMGFIKRLFSFE</sequence>
<evidence type="ECO:0000313" key="2">
    <source>
        <dbReference type="Proteomes" id="UP000242432"/>
    </source>
</evidence>
<organism evidence="1 2">
    <name type="scientific">Succinivibrio dextrinosolvens DSM 3072</name>
    <dbReference type="NCBI Taxonomy" id="1123324"/>
    <lineage>
        <taxon>Bacteria</taxon>
        <taxon>Pseudomonadati</taxon>
        <taxon>Pseudomonadota</taxon>
        <taxon>Gammaproteobacteria</taxon>
        <taxon>Aeromonadales</taxon>
        <taxon>Succinivibrionaceae</taxon>
        <taxon>Succinivibrio</taxon>
    </lineage>
</organism>
<dbReference type="EMBL" id="FUXX01000013">
    <property type="protein sequence ID" value="SKA61090.1"/>
    <property type="molecule type" value="Genomic_DNA"/>
</dbReference>
<protein>
    <submittedName>
        <fullName evidence="1">Uncharacterized protein</fullName>
    </submittedName>
</protein>
<reference evidence="2" key="1">
    <citation type="submission" date="2017-02" db="EMBL/GenBank/DDBJ databases">
        <authorList>
            <person name="Varghese N."/>
            <person name="Submissions S."/>
        </authorList>
    </citation>
    <scope>NUCLEOTIDE SEQUENCE [LARGE SCALE GENOMIC DNA]</scope>
    <source>
        <strain evidence="2">DSM 3072</strain>
    </source>
</reference>
<dbReference type="RefSeq" id="WP_078928542.1">
    <property type="nucleotide sequence ID" value="NZ_FUXX01000013.1"/>
</dbReference>